<dbReference type="RefSeq" id="WP_074315332.1">
    <property type="nucleotide sequence ID" value="NZ_FSQT01000002.1"/>
</dbReference>
<accession>A0A1N5ZX65</accession>
<evidence type="ECO:0000313" key="2">
    <source>
        <dbReference type="Proteomes" id="UP000185124"/>
    </source>
</evidence>
<dbReference type="EMBL" id="FSQT01000002">
    <property type="protein sequence ID" value="SIN26227.1"/>
    <property type="molecule type" value="Genomic_DNA"/>
</dbReference>
<name>A0A1N5ZX65_9ACTN</name>
<dbReference type="Proteomes" id="UP000185124">
    <property type="component" value="Unassembled WGS sequence"/>
</dbReference>
<sequence length="157" mass="17072">MSEAIRTQIDALTDQDAIRVLALLVDRAGHLPDPTHLRQTEAQLDDAAANPDPTDGIDLNADPATPGDLARATLTYLAPTHSDTISRAIVLPTDTTRFDPTTLAVGALILIALQTEVDITRTDNGRWKLRIHKYRMRDSTLGSLLGKLIASYRPPGQ</sequence>
<protein>
    <submittedName>
        <fullName evidence="1">Uncharacterized protein</fullName>
    </submittedName>
</protein>
<dbReference type="AlphaFoldDB" id="A0A1N5ZX65"/>
<keyword evidence="2" id="KW-1185">Reference proteome</keyword>
<reference evidence="2" key="1">
    <citation type="submission" date="2016-12" db="EMBL/GenBank/DDBJ databases">
        <authorList>
            <person name="Varghese N."/>
            <person name="Submissions S."/>
        </authorList>
    </citation>
    <scope>NUCLEOTIDE SEQUENCE [LARGE SCALE GENOMIC DNA]</scope>
    <source>
        <strain evidence="2">DSM 45599</strain>
    </source>
</reference>
<organism evidence="1 2">
    <name type="scientific">Micromonospora cremea</name>
    <dbReference type="NCBI Taxonomy" id="709881"/>
    <lineage>
        <taxon>Bacteria</taxon>
        <taxon>Bacillati</taxon>
        <taxon>Actinomycetota</taxon>
        <taxon>Actinomycetes</taxon>
        <taxon>Micromonosporales</taxon>
        <taxon>Micromonosporaceae</taxon>
        <taxon>Micromonospora</taxon>
    </lineage>
</organism>
<evidence type="ECO:0000313" key="1">
    <source>
        <dbReference type="EMBL" id="SIN26227.1"/>
    </source>
</evidence>
<proteinExistence type="predicted"/>
<dbReference type="OrthoDB" id="4224756at2"/>
<gene>
    <name evidence="1" type="ORF">SAMN04489832_4575</name>
</gene>